<organism evidence="1 2">
    <name type="scientific">Vibrio nigripulchritudo SOn1</name>
    <dbReference type="NCBI Taxonomy" id="1238450"/>
    <lineage>
        <taxon>Bacteria</taxon>
        <taxon>Pseudomonadati</taxon>
        <taxon>Pseudomonadota</taxon>
        <taxon>Gammaproteobacteria</taxon>
        <taxon>Vibrionales</taxon>
        <taxon>Vibrionaceae</taxon>
        <taxon>Vibrio</taxon>
    </lineage>
</organism>
<gene>
    <name evidence="1" type="ORF">VIBNISOn1_1840048</name>
</gene>
<protein>
    <submittedName>
        <fullName evidence="1">Uncharacterized protein</fullName>
    </submittedName>
</protein>
<evidence type="ECO:0000313" key="2">
    <source>
        <dbReference type="Proteomes" id="UP000018211"/>
    </source>
</evidence>
<accession>A0AAV2VPL0</accession>
<dbReference type="AlphaFoldDB" id="A0AAV2VPL0"/>
<sequence>MLVSFQNGKEIGLVPCATSELSIIYGKFHTQSQHSVFVSLTLLG</sequence>
<evidence type="ECO:0000313" key="1">
    <source>
        <dbReference type="EMBL" id="CCO46665.1"/>
    </source>
</evidence>
<proteinExistence type="predicted"/>
<comment type="caution">
    <text evidence="1">The sequence shown here is derived from an EMBL/GenBank/DDBJ whole genome shotgun (WGS) entry which is preliminary data.</text>
</comment>
<name>A0AAV2VPL0_9VIBR</name>
<reference evidence="1 2" key="1">
    <citation type="journal article" date="2013" name="ISME J.">
        <title>Comparative genomics of pathogenic lineages of Vibrio nigripulchritudo identifies virulence-associated traits.</title>
        <authorList>
            <person name="Goudenege D."/>
            <person name="Labreuche Y."/>
            <person name="Krin E."/>
            <person name="Ansquer D."/>
            <person name="Mangenot S."/>
            <person name="Calteau A."/>
            <person name="Medigue C."/>
            <person name="Mazel D."/>
            <person name="Polz M.F."/>
            <person name="Le Roux F."/>
        </authorList>
    </citation>
    <scope>NUCLEOTIDE SEQUENCE [LARGE SCALE GENOMIC DNA]</scope>
    <source>
        <strain evidence="1 2">SOn1</strain>
    </source>
</reference>
<dbReference type="Proteomes" id="UP000018211">
    <property type="component" value="Unassembled WGS sequence"/>
</dbReference>
<dbReference type="EMBL" id="CAOF01000095">
    <property type="protein sequence ID" value="CCO46665.1"/>
    <property type="molecule type" value="Genomic_DNA"/>
</dbReference>